<dbReference type="Proteomes" id="UP000604825">
    <property type="component" value="Unassembled WGS sequence"/>
</dbReference>
<dbReference type="Pfam" id="PF07250">
    <property type="entry name" value="Glyoxal_oxid_N"/>
    <property type="match status" value="3"/>
</dbReference>
<name>A0A811MPS7_9POAL</name>
<evidence type="ECO:0000259" key="4">
    <source>
        <dbReference type="Pfam" id="PF09118"/>
    </source>
</evidence>
<feature type="domain" description="Glyoxal oxidase N-terminal" evidence="3">
    <location>
        <begin position="280"/>
        <end position="332"/>
    </location>
</feature>
<accession>A0A811MPS7</accession>
<evidence type="ECO:0000313" key="6">
    <source>
        <dbReference type="Proteomes" id="UP000604825"/>
    </source>
</evidence>
<evidence type="ECO:0000256" key="2">
    <source>
        <dbReference type="SAM" id="SignalP"/>
    </source>
</evidence>
<dbReference type="PANTHER" id="PTHR32208:SF62">
    <property type="entry name" value="OXIDASE, PUTATIVE, EXPRESSED-RELATED"/>
    <property type="match status" value="1"/>
</dbReference>
<dbReference type="InterPro" id="IPR014756">
    <property type="entry name" value="Ig_E-set"/>
</dbReference>
<keyword evidence="1 2" id="KW-0732">Signal</keyword>
<feature type="domain" description="Glyoxal oxidase N-terminal" evidence="3">
    <location>
        <begin position="133"/>
        <end position="239"/>
    </location>
</feature>
<keyword evidence="6" id="KW-1185">Reference proteome</keyword>
<evidence type="ECO:0000259" key="3">
    <source>
        <dbReference type="Pfam" id="PF07250"/>
    </source>
</evidence>
<reference evidence="5" key="1">
    <citation type="submission" date="2020-10" db="EMBL/GenBank/DDBJ databases">
        <authorList>
            <person name="Han B."/>
            <person name="Lu T."/>
            <person name="Zhao Q."/>
            <person name="Huang X."/>
            <person name="Zhao Y."/>
        </authorList>
    </citation>
    <scope>NUCLEOTIDE SEQUENCE</scope>
</reference>
<dbReference type="OrthoDB" id="2019572at2759"/>
<dbReference type="InterPro" id="IPR013783">
    <property type="entry name" value="Ig-like_fold"/>
</dbReference>
<proteinExistence type="predicted"/>
<dbReference type="SUPFAM" id="SSF81296">
    <property type="entry name" value="E set domains"/>
    <property type="match status" value="1"/>
</dbReference>
<comment type="caution">
    <text evidence="5">The sequence shown here is derived from an EMBL/GenBank/DDBJ whole genome shotgun (WGS) entry which is preliminary data.</text>
</comment>
<evidence type="ECO:0000256" key="1">
    <source>
        <dbReference type="ARBA" id="ARBA00022729"/>
    </source>
</evidence>
<feature type="signal peptide" evidence="2">
    <location>
        <begin position="1"/>
        <end position="32"/>
    </location>
</feature>
<dbReference type="InterPro" id="IPR009880">
    <property type="entry name" value="Glyoxal_oxidase_N"/>
</dbReference>
<feature type="domain" description="Galactose oxidase-like Early set" evidence="4">
    <location>
        <begin position="350"/>
        <end position="459"/>
    </location>
</feature>
<dbReference type="InterPro" id="IPR015202">
    <property type="entry name" value="GO-like_E_set"/>
</dbReference>
<sequence length="463" mass="49825">MQLSTLVVAKNKKNRARHPAVVLLLLLACACAGDSAPASGAGGGRWDLLQLSIGVSAMHMQLLHNDRSVLPRGDCTAHSAEYDVAANAFRPLSIFTDTWCSSGTVAPDGTLVQTGDWNDGFRNARTMPACCAFIFGGRRQFSYEFYPKAGPSDTSIVQMPFLVQTKDSEENNLYPFVHLNIDGNLFIFSNNRAVLLDYKSNKIVRTYPVLGDGDPRTYPSSGSSMLLPLKPNPTEAVVLITDAAPAWVIETMPLPRVMGDMILLPNGTEVAIINGAAENTTATGVARLYHSSAVLLRDGHLLVGGSNPHTYYNFSNVQFPTDLSLEAFSPEYLDASNDMLRQRILEPSPTGAATSVAYGATAALQFSVPASARRRRGGAAGLGDMSVTMVAPSFTTHSFTMNQRLLFLDVTKNVAVRGRAGTFNASVTMPATAVLAPPGYYMLFVVNGHVPSEGIWVQIQTQQ</sequence>
<feature type="chain" id="PRO_5032702055" description="Galactose oxidase" evidence="2">
    <location>
        <begin position="33"/>
        <end position="463"/>
    </location>
</feature>
<dbReference type="InterPro" id="IPR037293">
    <property type="entry name" value="Gal_Oxidase_central_sf"/>
</dbReference>
<protein>
    <recommendedName>
        <fullName evidence="7">Galactose oxidase</fullName>
    </recommendedName>
</protein>
<dbReference type="Pfam" id="PF09118">
    <property type="entry name" value="GO-like_E_set"/>
    <property type="match status" value="1"/>
</dbReference>
<gene>
    <name evidence="5" type="ORF">NCGR_LOCUS6568</name>
</gene>
<dbReference type="InterPro" id="IPR011043">
    <property type="entry name" value="Gal_Oxase/kelch_b-propeller"/>
</dbReference>
<dbReference type="AlphaFoldDB" id="A0A811MPS7"/>
<dbReference type="PANTHER" id="PTHR32208">
    <property type="entry name" value="SECRETED PROTEIN-RELATED"/>
    <property type="match status" value="1"/>
</dbReference>
<dbReference type="CDD" id="cd02851">
    <property type="entry name" value="E_set_GO_C"/>
    <property type="match status" value="1"/>
</dbReference>
<dbReference type="EMBL" id="CAJGYO010000002">
    <property type="protein sequence ID" value="CAD6210486.1"/>
    <property type="molecule type" value="Genomic_DNA"/>
</dbReference>
<evidence type="ECO:0008006" key="7">
    <source>
        <dbReference type="Google" id="ProtNLM"/>
    </source>
</evidence>
<feature type="domain" description="Glyoxal oxidase N-terminal" evidence="3">
    <location>
        <begin position="67"/>
        <end position="130"/>
    </location>
</feature>
<dbReference type="Gene3D" id="2.130.10.80">
    <property type="entry name" value="Galactose oxidase/kelch, beta-propeller"/>
    <property type="match status" value="1"/>
</dbReference>
<dbReference type="SUPFAM" id="SSF50965">
    <property type="entry name" value="Galactose oxidase, central domain"/>
    <property type="match status" value="1"/>
</dbReference>
<evidence type="ECO:0000313" key="5">
    <source>
        <dbReference type="EMBL" id="CAD6210486.1"/>
    </source>
</evidence>
<organism evidence="5 6">
    <name type="scientific">Miscanthus lutarioriparius</name>
    <dbReference type="NCBI Taxonomy" id="422564"/>
    <lineage>
        <taxon>Eukaryota</taxon>
        <taxon>Viridiplantae</taxon>
        <taxon>Streptophyta</taxon>
        <taxon>Embryophyta</taxon>
        <taxon>Tracheophyta</taxon>
        <taxon>Spermatophyta</taxon>
        <taxon>Magnoliopsida</taxon>
        <taxon>Liliopsida</taxon>
        <taxon>Poales</taxon>
        <taxon>Poaceae</taxon>
        <taxon>PACMAD clade</taxon>
        <taxon>Panicoideae</taxon>
        <taxon>Andropogonodae</taxon>
        <taxon>Andropogoneae</taxon>
        <taxon>Saccharinae</taxon>
        <taxon>Miscanthus</taxon>
    </lineage>
</organism>
<dbReference type="Gene3D" id="2.60.40.10">
    <property type="entry name" value="Immunoglobulins"/>
    <property type="match status" value="1"/>
</dbReference>